<name>A0AAP9HAC8_9GAMM</name>
<sequence>MTTAEALPESLYQQLLQHVSTLLKSIAQDSEDPTLASAQSQARENLNAINTTITDAINELRRNAEHKTFTIAFYGETNAGKSTLIETLRILLQERSKQTQREQFTALQQASGLSEEALLALEAEIRTLGDQHDQVLSDIAQATTRHDERQQYQQLQETELADQVGKIKARANFLQRLLNLLRKLPEEIALLQLQASSAALSSQRQAELAPLHQLSETIQGQLTAVNHRHATTLNNLHQLSAYEDGSIIGDGRADFTRQTQAYEFEMNGQAFKLLDVPGIEGEESKVSEQINNAVKRAHAVFYVTAKAAPPQTGDAGRKGTLEKIKAQLGDQTEVWTLYNKRITNPLALQKSALASTDEQTSLGDLDRTMTEHLGQHYQRSVVLSALPAFYAAAICLVPRSPAATSRQKFLATQAPEVLLEKTGVKQFCQFLTQDMVTNVREKIRRSNLNKVQQVFHHVCSRVKALQTENFAPLAAKLDEEAQSARHQLAIAFKALNSRLANAGEQSIGIFEDAVRTRIYDRISDDISNDQFKATLEQLLEQESATLQRELPVALDKQIRLFQGNVSDIIKRFEAHAAELLDGYAKVGKTRLAREFDLKIDIDNGISVWGILGSLAGAAAMIWNPVTWPLMVLGAAGILINLAKAVWSFFDSDYKKSQQRKSADENLEKACDTLREGFSNTLKQALPPLQKVIDQLDHALEQPAVQARHINQTLDVAHLSLKKMARDLTA</sequence>
<dbReference type="SUPFAM" id="SSF52540">
    <property type="entry name" value="P-loop containing nucleoside triphosphate hydrolases"/>
    <property type="match status" value="1"/>
</dbReference>
<evidence type="ECO:0008006" key="6">
    <source>
        <dbReference type="Google" id="ProtNLM"/>
    </source>
</evidence>
<dbReference type="Gene3D" id="3.40.50.300">
    <property type="entry name" value="P-loop containing nucleotide triphosphate hydrolases"/>
    <property type="match status" value="2"/>
</dbReference>
<feature type="transmembrane region" description="Helical" evidence="1">
    <location>
        <begin position="629"/>
        <end position="649"/>
    </location>
</feature>
<keyword evidence="5" id="KW-1185">Reference proteome</keyword>
<keyword evidence="1" id="KW-0812">Transmembrane</keyword>
<keyword evidence="1" id="KW-0472">Membrane</keyword>
<gene>
    <name evidence="3" type="ORF">CTZ24_24390</name>
    <name evidence="2" type="ORF">Q3404_07990</name>
</gene>
<organism evidence="3 4">
    <name type="scientific">Pantoea phytobeneficialis</name>
    <dbReference type="NCBI Taxonomy" id="2052056"/>
    <lineage>
        <taxon>Bacteria</taxon>
        <taxon>Pseudomonadati</taxon>
        <taxon>Pseudomonadota</taxon>
        <taxon>Gammaproteobacteria</taxon>
        <taxon>Enterobacterales</taxon>
        <taxon>Erwiniaceae</taxon>
        <taxon>Pantoea</taxon>
    </lineage>
</organism>
<evidence type="ECO:0000313" key="4">
    <source>
        <dbReference type="Proteomes" id="UP000424872"/>
    </source>
</evidence>
<dbReference type="Proteomes" id="UP000424872">
    <property type="component" value="Plasmid pMSR2C"/>
</dbReference>
<evidence type="ECO:0000313" key="2">
    <source>
        <dbReference type="EMBL" id="MDO6406512.1"/>
    </source>
</evidence>
<dbReference type="AlphaFoldDB" id="A0AAP9HAC8"/>
<dbReference type="EMBL" id="JAUOOM010000006">
    <property type="protein sequence ID" value="MDO6406512.1"/>
    <property type="molecule type" value="Genomic_DNA"/>
</dbReference>
<keyword evidence="3" id="KW-0614">Plasmid</keyword>
<evidence type="ECO:0000313" key="5">
    <source>
        <dbReference type="Proteomes" id="UP001171299"/>
    </source>
</evidence>
<keyword evidence="1" id="KW-1133">Transmembrane helix</keyword>
<dbReference type="RefSeq" id="WP_208727008.1">
    <property type="nucleotide sequence ID" value="NZ_CP024639.1"/>
</dbReference>
<dbReference type="EMBL" id="CP024639">
    <property type="protein sequence ID" value="QGR09608.1"/>
    <property type="molecule type" value="Genomic_DNA"/>
</dbReference>
<evidence type="ECO:0000256" key="1">
    <source>
        <dbReference type="SAM" id="Phobius"/>
    </source>
</evidence>
<dbReference type="Proteomes" id="UP001171299">
    <property type="component" value="Unassembled WGS sequence"/>
</dbReference>
<accession>A0AAP9HAC8</accession>
<dbReference type="KEGG" id="ppho:CTZ24_24390"/>
<reference evidence="3" key="2">
    <citation type="journal article" date="2020" name="Environ. Microbiol.">
        <title>The extreme plant-growth-promoting properties of Pantoea phytobeneficialis MSR2 revealed by functional and genomic analysis.</title>
        <authorList>
            <person name="Nascimento F.X."/>
            <person name="Hernandez A.G."/>
            <person name="Glick B.R."/>
            <person name="Rossi M.J."/>
        </authorList>
    </citation>
    <scope>NUCLEOTIDE SEQUENCE</scope>
    <source>
        <strain evidence="3">MSR2</strain>
    </source>
</reference>
<geneLocation type="plasmid" evidence="4">
    <name>pmsr2c</name>
</geneLocation>
<reference evidence="2" key="3">
    <citation type="submission" date="2023-07" db="EMBL/GenBank/DDBJ databases">
        <title>The extreme plant-growth-promoting properties of Pantoea phytobeneficialis PF55 revealed by functional and genomic analysis.</title>
        <authorList>
            <person name="Nascimento F.X."/>
            <person name="Marcio R.J."/>
        </authorList>
    </citation>
    <scope>NUCLEOTIDE SEQUENCE</scope>
    <source>
        <strain evidence="2">PF55</strain>
    </source>
</reference>
<proteinExistence type="predicted"/>
<evidence type="ECO:0000313" key="3">
    <source>
        <dbReference type="EMBL" id="QGR09608.1"/>
    </source>
</evidence>
<protein>
    <recommendedName>
        <fullName evidence="6">Dynamin family protein</fullName>
    </recommendedName>
</protein>
<geneLocation type="plasmid" evidence="3">
    <name>pMSR2C</name>
</geneLocation>
<dbReference type="InterPro" id="IPR027417">
    <property type="entry name" value="P-loop_NTPase"/>
</dbReference>
<reference evidence="4" key="1">
    <citation type="submission" date="2017-11" db="EMBL/GenBank/DDBJ databases">
        <title>Genome sequence of Pantoea sp. MSR2.</title>
        <authorList>
            <person name="Nascimento F.X."/>
        </authorList>
    </citation>
    <scope>NUCLEOTIDE SEQUENCE [LARGE SCALE GENOMIC DNA]</scope>
    <source>
        <strain evidence="4">MSR2</strain>
        <plasmid evidence="4">pmsr2c</plasmid>
    </source>
</reference>